<protein>
    <submittedName>
        <fullName evidence="1">Uncharacterized protein</fullName>
    </submittedName>
</protein>
<accession>A0ABZ2Z9U1</accession>
<gene>
    <name evidence="1" type="ORF">WJU22_10460</name>
</gene>
<dbReference type="EMBL" id="CP150096">
    <property type="protein sequence ID" value="WZN48595.1"/>
    <property type="molecule type" value="Genomic_DNA"/>
</dbReference>
<evidence type="ECO:0000313" key="2">
    <source>
        <dbReference type="Proteomes" id="UP001449657"/>
    </source>
</evidence>
<dbReference type="Proteomes" id="UP001449657">
    <property type="component" value="Chromosome"/>
</dbReference>
<reference evidence="1 2" key="1">
    <citation type="submission" date="2024-03" db="EMBL/GenBank/DDBJ databases">
        <title>Chitinophaga caseinilytica sp. nov., a casein hydrolysing bacterium isolated from forest soil.</title>
        <authorList>
            <person name="Lee D.S."/>
            <person name="Han D.M."/>
            <person name="Baek J.H."/>
            <person name="Choi D.G."/>
            <person name="Jeon J.H."/>
            <person name="Jeon C.O."/>
        </authorList>
    </citation>
    <scope>NUCLEOTIDE SEQUENCE [LARGE SCALE GENOMIC DNA]</scope>
    <source>
        <strain evidence="1 2">KACC 19118</strain>
    </source>
</reference>
<dbReference type="RefSeq" id="WP_341843185.1">
    <property type="nucleotide sequence ID" value="NZ_CP149792.1"/>
</dbReference>
<keyword evidence="2" id="KW-1185">Reference proteome</keyword>
<evidence type="ECO:0000313" key="1">
    <source>
        <dbReference type="EMBL" id="WZN48595.1"/>
    </source>
</evidence>
<name>A0ABZ2Z9U1_9BACT</name>
<organism evidence="1 2">
    <name type="scientific">Chitinophaga caseinilytica</name>
    <dbReference type="NCBI Taxonomy" id="2267521"/>
    <lineage>
        <taxon>Bacteria</taxon>
        <taxon>Pseudomonadati</taxon>
        <taxon>Bacteroidota</taxon>
        <taxon>Chitinophagia</taxon>
        <taxon>Chitinophagales</taxon>
        <taxon>Chitinophagaceae</taxon>
        <taxon>Chitinophaga</taxon>
    </lineage>
</organism>
<sequence length="186" mass="21941">MNGSFCCIGFQQKFFGPFFRYITAKLIIMFAEKIEVPGLRPGPALRKRRLTNLLSRIKIGMFGVESLRPEFVEGKDVRALNTRLVEELMRRMFSQRYALIEKVYQSDRDPLRFFLLLKEDRHDAWICVRSLLSEYGLLDVSERYPVWFDYIPGDRKQKFLTLQMPEFQIIRDEQTHSTGEAQFAVA</sequence>
<proteinExistence type="predicted"/>